<dbReference type="Gene3D" id="3.30.1360.100">
    <property type="entry name" value="General secretion pathway protein M, EpsM"/>
    <property type="match status" value="1"/>
</dbReference>
<evidence type="ECO:0000256" key="5">
    <source>
        <dbReference type="ARBA" id="ARBA00022519"/>
    </source>
</evidence>
<comment type="subcellular location">
    <subcellularLocation>
        <location evidence="1">Cell inner membrane</location>
        <topology evidence="1">Single-pass membrane protein</topology>
    </subcellularLocation>
</comment>
<evidence type="ECO:0000256" key="4">
    <source>
        <dbReference type="ARBA" id="ARBA00022475"/>
    </source>
</evidence>
<evidence type="ECO:0000256" key="8">
    <source>
        <dbReference type="ARBA" id="ARBA00022989"/>
    </source>
</evidence>
<comment type="caution">
    <text evidence="12">The sequence shown here is derived from an EMBL/GenBank/DDBJ whole genome shotgun (WGS) entry which is preliminary data.</text>
</comment>
<dbReference type="Pfam" id="PF04612">
    <property type="entry name" value="T2SSM"/>
    <property type="match status" value="1"/>
</dbReference>
<dbReference type="RefSeq" id="WP_311362423.1">
    <property type="nucleotide sequence ID" value="NZ_JAVRIE010000006.1"/>
</dbReference>
<evidence type="ECO:0000256" key="2">
    <source>
        <dbReference type="ARBA" id="ARBA00010637"/>
    </source>
</evidence>
<sequence>MKKYFSWFYAMNEREQKLVSLAGIVSVIAIFYFGLWSPLNNALTTQQSLLDNQKTLQIWVEEQALRAAKLRQSSTGPSFNGSLTQLVNQTTRASKIQVARMQPVGDNLQITIDEIQFNTLVQWLDSIERRGVVVLQTDITETNEEGYVQVRRLQLGKN</sequence>
<gene>
    <name evidence="12" type="ORF">RM544_13985</name>
</gene>
<keyword evidence="13" id="KW-1185">Reference proteome</keyword>
<evidence type="ECO:0000256" key="3">
    <source>
        <dbReference type="ARBA" id="ARBA00022448"/>
    </source>
</evidence>
<feature type="transmembrane region" description="Helical" evidence="11">
    <location>
        <begin position="21"/>
        <end position="39"/>
    </location>
</feature>
<dbReference type="Proteomes" id="UP001249020">
    <property type="component" value="Unassembled WGS sequence"/>
</dbReference>
<keyword evidence="6 11" id="KW-0812">Transmembrane</keyword>
<evidence type="ECO:0000256" key="10">
    <source>
        <dbReference type="PIRNR" id="PIRNR006291"/>
    </source>
</evidence>
<organism evidence="12 13">
    <name type="scientific">Brumicola blandensis</name>
    <dbReference type="NCBI Taxonomy" id="3075611"/>
    <lineage>
        <taxon>Bacteria</taxon>
        <taxon>Pseudomonadati</taxon>
        <taxon>Pseudomonadota</taxon>
        <taxon>Gammaproteobacteria</taxon>
        <taxon>Alteromonadales</taxon>
        <taxon>Alteromonadaceae</taxon>
        <taxon>Brumicola</taxon>
    </lineage>
</organism>
<protein>
    <recommendedName>
        <fullName evidence="10">Type II secretion system protein M</fullName>
        <shortName evidence="10">T2SS protein M</shortName>
    </recommendedName>
    <alternativeName>
        <fullName evidence="10">General secretion pathway protein M</fullName>
    </alternativeName>
</protein>
<dbReference type="PIRSF" id="PIRSF006291">
    <property type="entry name" value="GspM"/>
    <property type="match status" value="1"/>
</dbReference>
<keyword evidence="8 11" id="KW-1133">Transmembrane helix</keyword>
<keyword evidence="4 10" id="KW-1003">Cell membrane</keyword>
<name>A0AAW8R4L5_9ALTE</name>
<keyword evidence="3 10" id="KW-0813">Transport</keyword>
<accession>A0AAW8R4L5</accession>
<dbReference type="InterPro" id="IPR007690">
    <property type="entry name" value="T2SS_GspM"/>
</dbReference>
<dbReference type="InterPro" id="IPR023229">
    <property type="entry name" value="T2SS_M_periplasmic_sf"/>
</dbReference>
<keyword evidence="7 10" id="KW-0653">Protein transport</keyword>
<dbReference type="AlphaFoldDB" id="A0AAW8R4L5"/>
<evidence type="ECO:0000256" key="7">
    <source>
        <dbReference type="ARBA" id="ARBA00022927"/>
    </source>
</evidence>
<comment type="similarity">
    <text evidence="2 10">Belongs to the GSP M family.</text>
</comment>
<dbReference type="EMBL" id="JAVRIE010000006">
    <property type="protein sequence ID" value="MDT0583654.1"/>
    <property type="molecule type" value="Genomic_DNA"/>
</dbReference>
<reference evidence="12 13" key="1">
    <citation type="submission" date="2023-09" db="EMBL/GenBank/DDBJ databases">
        <authorList>
            <person name="Rey-Velasco X."/>
        </authorList>
    </citation>
    <scope>NUCLEOTIDE SEQUENCE [LARGE SCALE GENOMIC DNA]</scope>
    <source>
        <strain evidence="12 13">W409</strain>
    </source>
</reference>
<dbReference type="GO" id="GO:0015628">
    <property type="term" value="P:protein secretion by the type II secretion system"/>
    <property type="evidence" value="ECO:0007669"/>
    <property type="project" value="InterPro"/>
</dbReference>
<evidence type="ECO:0000256" key="6">
    <source>
        <dbReference type="ARBA" id="ARBA00022692"/>
    </source>
</evidence>
<dbReference type="SUPFAM" id="SSF103054">
    <property type="entry name" value="General secretion pathway protein M, EpsM"/>
    <property type="match status" value="1"/>
</dbReference>
<evidence type="ECO:0000256" key="11">
    <source>
        <dbReference type="SAM" id="Phobius"/>
    </source>
</evidence>
<evidence type="ECO:0000256" key="1">
    <source>
        <dbReference type="ARBA" id="ARBA00004377"/>
    </source>
</evidence>
<keyword evidence="9 10" id="KW-0472">Membrane</keyword>
<keyword evidence="5 10" id="KW-0997">Cell inner membrane</keyword>
<dbReference type="GO" id="GO:0005886">
    <property type="term" value="C:plasma membrane"/>
    <property type="evidence" value="ECO:0007669"/>
    <property type="project" value="UniProtKB-SubCell"/>
</dbReference>
<comment type="function">
    <text evidence="10">Inner membrane component of the type II secretion system required for the energy-dependent secretion of extracellular factors such as proteases and toxins from the periplasm.</text>
</comment>
<evidence type="ECO:0000256" key="9">
    <source>
        <dbReference type="ARBA" id="ARBA00023136"/>
    </source>
</evidence>
<evidence type="ECO:0000313" key="13">
    <source>
        <dbReference type="Proteomes" id="UP001249020"/>
    </source>
</evidence>
<proteinExistence type="inferred from homology"/>
<dbReference type="GO" id="GO:0015627">
    <property type="term" value="C:type II protein secretion system complex"/>
    <property type="evidence" value="ECO:0007669"/>
    <property type="project" value="InterPro"/>
</dbReference>
<evidence type="ECO:0000313" key="12">
    <source>
        <dbReference type="EMBL" id="MDT0583654.1"/>
    </source>
</evidence>